<dbReference type="InterPro" id="IPR019050">
    <property type="entry name" value="FDF_dom"/>
</dbReference>
<feature type="compositionally biased region" description="Low complexity" evidence="3">
    <location>
        <begin position="146"/>
        <end position="161"/>
    </location>
</feature>
<dbReference type="PANTHER" id="PTHR13586:SF0">
    <property type="entry name" value="TRAILER HITCH, ISOFORM H"/>
    <property type="match status" value="1"/>
</dbReference>
<evidence type="ECO:0000259" key="4">
    <source>
        <dbReference type="PROSITE" id="PS51512"/>
    </source>
</evidence>
<dbReference type="InterPro" id="IPR025609">
    <property type="entry name" value="Lsm14-like_N"/>
</dbReference>
<proteinExistence type="inferred from homology"/>
<comment type="caution">
    <text evidence="7">The sequence shown here is derived from an EMBL/GenBank/DDBJ whole genome shotgun (WGS) entry which is preliminary data.</text>
</comment>
<keyword evidence="8" id="KW-1185">Reference proteome</keyword>
<comment type="similarity">
    <text evidence="1">Belongs to the LSM14 family.</text>
</comment>
<dbReference type="InterPro" id="IPR025762">
    <property type="entry name" value="DFDF"/>
</dbReference>
<feature type="domain" description="FFD box profile" evidence="5">
    <location>
        <begin position="348"/>
        <end position="364"/>
    </location>
</feature>
<organism evidence="7 8">
    <name type="scientific">Dinothrombium tinctorium</name>
    <dbReference type="NCBI Taxonomy" id="1965070"/>
    <lineage>
        <taxon>Eukaryota</taxon>
        <taxon>Metazoa</taxon>
        <taxon>Ecdysozoa</taxon>
        <taxon>Arthropoda</taxon>
        <taxon>Chelicerata</taxon>
        <taxon>Arachnida</taxon>
        <taxon>Acari</taxon>
        <taxon>Acariformes</taxon>
        <taxon>Trombidiformes</taxon>
        <taxon>Prostigmata</taxon>
        <taxon>Anystina</taxon>
        <taxon>Parasitengona</taxon>
        <taxon>Trombidioidea</taxon>
        <taxon>Trombidiidae</taxon>
        <taxon>Dinothrombium</taxon>
    </lineage>
</organism>
<dbReference type="InterPro" id="IPR047575">
    <property type="entry name" value="Sm"/>
</dbReference>
<evidence type="ECO:0000256" key="2">
    <source>
        <dbReference type="PROSITE-ProRule" id="PRU00846"/>
    </source>
</evidence>
<dbReference type="InterPro" id="IPR010920">
    <property type="entry name" value="LSM_dom_sf"/>
</dbReference>
<dbReference type="EMBL" id="NCKU01000143">
    <property type="protein sequence ID" value="RWS16945.1"/>
    <property type="molecule type" value="Genomic_DNA"/>
</dbReference>
<dbReference type="AlphaFoldDB" id="A0A443RNV1"/>
<feature type="region of interest" description="Disordered" evidence="3">
    <location>
        <begin position="317"/>
        <end position="346"/>
    </location>
</feature>
<feature type="region of interest" description="Disordered" evidence="3">
    <location>
        <begin position="421"/>
        <end position="455"/>
    </location>
</feature>
<feature type="short sequence motif" description="FFD box" evidence="2">
    <location>
        <begin position="348"/>
        <end position="364"/>
    </location>
</feature>
<dbReference type="Pfam" id="PF12701">
    <property type="entry name" value="LSM14"/>
    <property type="match status" value="1"/>
</dbReference>
<feature type="region of interest" description="Disordered" evidence="3">
    <location>
        <begin position="122"/>
        <end position="289"/>
    </location>
</feature>
<evidence type="ECO:0000313" key="7">
    <source>
        <dbReference type="EMBL" id="RWS16945.1"/>
    </source>
</evidence>
<reference evidence="7 8" key="1">
    <citation type="journal article" date="2018" name="Gigascience">
        <title>Genomes of trombidid mites reveal novel predicted allergens and laterally-transferred genes associated with secondary metabolism.</title>
        <authorList>
            <person name="Dong X."/>
            <person name="Chaisiri K."/>
            <person name="Xia D."/>
            <person name="Armstrong S.D."/>
            <person name="Fang Y."/>
            <person name="Donnelly M.J."/>
            <person name="Kadowaki T."/>
            <person name="McGarry J.W."/>
            <person name="Darby A.C."/>
            <person name="Makepeace B.L."/>
        </authorList>
    </citation>
    <scope>NUCLEOTIDE SEQUENCE [LARGE SCALE GENOMIC DNA]</scope>
    <source>
        <strain evidence="7">UoL-WK</strain>
    </source>
</reference>
<dbReference type="GO" id="GO:0003729">
    <property type="term" value="F:mRNA binding"/>
    <property type="evidence" value="ECO:0007669"/>
    <property type="project" value="TreeGrafter"/>
</dbReference>
<sequence>MSIPYLGSKINLVSKSEIRYEGILYTIDPKDSTIALAKVRSFGTENRKTDKPVAPREEIYEYIIFRASDIKDLVVEVPPSTTALSDPAIIQAQSMTGGTNLENAAFGTNSAVSIAGIQSTTSTLTSGASSDQRSNNLSSVFTAPVSGTTTSTASDQTSSGAFTSTHEFRSGKSTPTALSRRSPLSESGNQVHAQTSRDRSLGSQFSGRENRESRPAGYNRMRGPSGDRHIPPSHYNQYRRPNLPVQRQGPPPNFRGGRQGPPPPRRVPVASRPQAYRMPPNQKNKSESVIKIDGEYDFEKANQEFQELESKLQKINLDSDAKKDESTPTPATNDSTSNEKKENEEDVVFYDKSKSFFDQISCEAIERTKGKVNRIDWKQERKLNAETFGLSTNYNRRGGSNYRGRGYGGFSRQNYYNQRNDFGGNRSYGNAGGGDGRRSNAPPRGNRFTQDVEHW</sequence>
<dbReference type="PANTHER" id="PTHR13586">
    <property type="entry name" value="SCD6 PROTEIN-RELATED"/>
    <property type="match status" value="1"/>
</dbReference>
<evidence type="ECO:0000259" key="6">
    <source>
        <dbReference type="PROSITE" id="PS52002"/>
    </source>
</evidence>
<dbReference type="OrthoDB" id="21539at2759"/>
<dbReference type="PROSITE" id="PS51513">
    <property type="entry name" value="FFD"/>
    <property type="match status" value="1"/>
</dbReference>
<feature type="domain" description="DFDF" evidence="4">
    <location>
        <begin position="284"/>
        <end position="320"/>
    </location>
</feature>
<dbReference type="SMART" id="SM01271">
    <property type="entry name" value="LSM14"/>
    <property type="match status" value="1"/>
</dbReference>
<dbReference type="Gene3D" id="2.30.30.100">
    <property type="match status" value="1"/>
</dbReference>
<feature type="compositionally biased region" description="Polar residues" evidence="3">
    <location>
        <begin position="171"/>
        <end position="194"/>
    </location>
</feature>
<protein>
    <submittedName>
        <fullName evidence="7">Protein LSM14 B-like isoform X1</fullName>
    </submittedName>
</protein>
<dbReference type="Proteomes" id="UP000285301">
    <property type="component" value="Unassembled WGS sequence"/>
</dbReference>
<dbReference type="SMART" id="SM01199">
    <property type="entry name" value="FDF"/>
    <property type="match status" value="1"/>
</dbReference>
<feature type="compositionally biased region" description="Polar residues" evidence="3">
    <location>
        <begin position="131"/>
        <end position="141"/>
    </location>
</feature>
<gene>
    <name evidence="7" type="ORF">B4U79_08388</name>
</gene>
<dbReference type="GO" id="GO:0033962">
    <property type="term" value="P:P-body assembly"/>
    <property type="evidence" value="ECO:0007669"/>
    <property type="project" value="TreeGrafter"/>
</dbReference>
<evidence type="ECO:0000313" key="8">
    <source>
        <dbReference type="Proteomes" id="UP000285301"/>
    </source>
</evidence>
<feature type="domain" description="Sm" evidence="6">
    <location>
        <begin position="1"/>
        <end position="79"/>
    </location>
</feature>
<dbReference type="InterPro" id="IPR025761">
    <property type="entry name" value="FFD_box"/>
</dbReference>
<dbReference type="GO" id="GO:0000932">
    <property type="term" value="C:P-body"/>
    <property type="evidence" value="ECO:0007669"/>
    <property type="project" value="TreeGrafter"/>
</dbReference>
<feature type="compositionally biased region" description="Polar residues" evidence="3">
    <location>
        <begin position="327"/>
        <end position="336"/>
    </location>
</feature>
<dbReference type="CDD" id="cd01736">
    <property type="entry name" value="LSm14_N"/>
    <property type="match status" value="1"/>
</dbReference>
<dbReference type="Pfam" id="PF09532">
    <property type="entry name" value="FDF"/>
    <property type="match status" value="1"/>
</dbReference>
<name>A0A443RNV1_9ACAR</name>
<dbReference type="GO" id="GO:0034063">
    <property type="term" value="P:stress granule assembly"/>
    <property type="evidence" value="ECO:0007669"/>
    <property type="project" value="TreeGrafter"/>
</dbReference>
<feature type="compositionally biased region" description="Basic and acidic residues" evidence="3">
    <location>
        <begin position="317"/>
        <end position="326"/>
    </location>
</feature>
<feature type="compositionally biased region" description="Basic and acidic residues" evidence="3">
    <location>
        <begin position="337"/>
        <end position="346"/>
    </location>
</feature>
<evidence type="ECO:0000259" key="5">
    <source>
        <dbReference type="PROSITE" id="PS51513"/>
    </source>
</evidence>
<evidence type="ECO:0000256" key="3">
    <source>
        <dbReference type="SAM" id="MobiDB-lite"/>
    </source>
</evidence>
<accession>A0A443RNV1</accession>
<dbReference type="STRING" id="1965070.A0A443RNV1"/>
<evidence type="ECO:0000256" key="1">
    <source>
        <dbReference type="ARBA" id="ARBA00010415"/>
    </source>
</evidence>
<dbReference type="PROSITE" id="PS51512">
    <property type="entry name" value="DFDF"/>
    <property type="match status" value="1"/>
</dbReference>
<dbReference type="PROSITE" id="PS52002">
    <property type="entry name" value="SM"/>
    <property type="match status" value="1"/>
</dbReference>
<dbReference type="SUPFAM" id="SSF50182">
    <property type="entry name" value="Sm-like ribonucleoproteins"/>
    <property type="match status" value="1"/>
</dbReference>